<protein>
    <submittedName>
        <fullName evidence="2">Uncharacterized protein</fullName>
    </submittedName>
</protein>
<evidence type="ECO:0000256" key="1">
    <source>
        <dbReference type="SAM" id="MobiDB-lite"/>
    </source>
</evidence>
<dbReference type="Proteomes" id="UP001359485">
    <property type="component" value="Unassembled WGS sequence"/>
</dbReference>
<feature type="region of interest" description="Disordered" evidence="1">
    <location>
        <begin position="420"/>
        <end position="439"/>
    </location>
</feature>
<evidence type="ECO:0000313" key="3">
    <source>
        <dbReference type="Proteomes" id="UP001359485"/>
    </source>
</evidence>
<feature type="compositionally biased region" description="Basic and acidic residues" evidence="1">
    <location>
        <begin position="424"/>
        <end position="439"/>
    </location>
</feature>
<comment type="caution">
    <text evidence="2">The sequence shown here is derived from an EMBL/GenBank/DDBJ whole genome shotgun (WGS) entry which is preliminary data.</text>
</comment>
<keyword evidence="3" id="KW-1185">Reference proteome</keyword>
<proteinExistence type="predicted"/>
<reference evidence="2 3" key="1">
    <citation type="submission" date="2023-09" db="EMBL/GenBank/DDBJ databases">
        <title>Genomes of two closely related lineages of the louse Polyplax serrata with different host specificities.</title>
        <authorList>
            <person name="Martinu J."/>
            <person name="Tarabai H."/>
            <person name="Stefka J."/>
            <person name="Hypsa V."/>
        </authorList>
    </citation>
    <scope>NUCLEOTIDE SEQUENCE [LARGE SCALE GENOMIC DNA]</scope>
    <source>
        <strain evidence="2">98ZLc_SE</strain>
    </source>
</reference>
<accession>A0ABR1AE27</accession>
<sequence>MSASLGNIMDDNVGFSYAELVRQDDNAFGVPDFMEETKPCNHMVLHRHKKSSRPEKNFWATRNSDQLTKENGMYQRGNNEALLDLSDLQLLQKKLLELSQSQSTEQRQGLKQKNENTIEFKKKTYKEPFEIRSKCNEMERTKILNVLLKDIRNLKPINKQGCVGESSNINPECSLQDEGITVKRKIKNKVGSKVDEFRESKFGGKVQSKGKDGAIKYKVHKIMTLQMHPPEATYPQDQPNSDSFNLTQTLGEKLIIPNTLLTHDLKVNKDDNPVSRERDHDFLLSSNRFFNEKKNAKSDSNDLMAEAQLAMKGAEQVLKNFTLPRAESEKSSSCVPPEMREYRYPNRKYEFLPLIATNTQKNDETSRRHVFSFIRGKYPVQVEKGEAYLGKNLMNKQLNMRHRGNELDVLNVISLGDFTRSSPNRRDLPSDQHRVDERNPPTEYVMIIGKLTDSGGEYRKNKENVKKSYREYHYNVRTPVVYNSVVIASGGKPERTDDSRDFYNEYSSHEFKKKLDEFEGERSDKTKRSDETLEEELSCERGHFHSKSVRNTQNNIKNIYQYVGLSLPFMSRTPFSFLCLISIYSISHYTYLGVFDVLPCYGTPNLRSKLCS</sequence>
<organism evidence="2 3">
    <name type="scientific">Polyplax serrata</name>
    <name type="common">Common mouse louse</name>
    <dbReference type="NCBI Taxonomy" id="468196"/>
    <lineage>
        <taxon>Eukaryota</taxon>
        <taxon>Metazoa</taxon>
        <taxon>Ecdysozoa</taxon>
        <taxon>Arthropoda</taxon>
        <taxon>Hexapoda</taxon>
        <taxon>Insecta</taxon>
        <taxon>Pterygota</taxon>
        <taxon>Neoptera</taxon>
        <taxon>Paraneoptera</taxon>
        <taxon>Psocodea</taxon>
        <taxon>Troctomorpha</taxon>
        <taxon>Phthiraptera</taxon>
        <taxon>Anoplura</taxon>
        <taxon>Polyplacidae</taxon>
        <taxon>Polyplax</taxon>
    </lineage>
</organism>
<name>A0ABR1AE27_POLSC</name>
<gene>
    <name evidence="2" type="ORF">RUM44_005084</name>
</gene>
<dbReference type="EMBL" id="JAWJWF010000051">
    <property type="protein sequence ID" value="KAK6617496.1"/>
    <property type="molecule type" value="Genomic_DNA"/>
</dbReference>
<evidence type="ECO:0000313" key="2">
    <source>
        <dbReference type="EMBL" id="KAK6617496.1"/>
    </source>
</evidence>